<evidence type="ECO:0000313" key="2">
    <source>
        <dbReference type="Proteomes" id="UP000756346"/>
    </source>
</evidence>
<evidence type="ECO:0000313" key="1">
    <source>
        <dbReference type="EMBL" id="KAH7041367.1"/>
    </source>
</evidence>
<protein>
    <submittedName>
        <fullName evidence="1">Uncharacterized protein</fullName>
    </submittedName>
</protein>
<comment type="caution">
    <text evidence="1">The sequence shown here is derived from an EMBL/GenBank/DDBJ whole genome shotgun (WGS) entry which is preliminary data.</text>
</comment>
<dbReference type="AlphaFoldDB" id="A0A9P9BX18"/>
<organism evidence="1 2">
    <name type="scientific">Microdochium trichocladiopsis</name>
    <dbReference type="NCBI Taxonomy" id="1682393"/>
    <lineage>
        <taxon>Eukaryota</taxon>
        <taxon>Fungi</taxon>
        <taxon>Dikarya</taxon>
        <taxon>Ascomycota</taxon>
        <taxon>Pezizomycotina</taxon>
        <taxon>Sordariomycetes</taxon>
        <taxon>Xylariomycetidae</taxon>
        <taxon>Xylariales</taxon>
        <taxon>Microdochiaceae</taxon>
        <taxon>Microdochium</taxon>
    </lineage>
</organism>
<dbReference type="GeneID" id="70178617"/>
<dbReference type="EMBL" id="JAGTJQ010000001">
    <property type="protein sequence ID" value="KAH7041367.1"/>
    <property type="molecule type" value="Genomic_DNA"/>
</dbReference>
<accession>A0A9P9BX18</accession>
<name>A0A9P9BX18_9PEZI</name>
<dbReference type="Proteomes" id="UP000756346">
    <property type="component" value="Unassembled WGS sequence"/>
</dbReference>
<sequence>MTRSWAQESACARVTEGLAGHQGPHDKLAPARPQITGAHHPAAAALDSTHSTSALFLMSIHVWWSSTTDSLSMPAPRGRCVDHSRACFHHGAYLCNVSGVTLQLGHAIVSRSKCVVNEYSALKSPANDISLFRWTRGPVQSRQECSLEPWDPAFGSAAPPSH</sequence>
<reference evidence="1" key="1">
    <citation type="journal article" date="2021" name="Nat. Commun.">
        <title>Genetic determinants of endophytism in the Arabidopsis root mycobiome.</title>
        <authorList>
            <person name="Mesny F."/>
            <person name="Miyauchi S."/>
            <person name="Thiergart T."/>
            <person name="Pickel B."/>
            <person name="Atanasova L."/>
            <person name="Karlsson M."/>
            <person name="Huettel B."/>
            <person name="Barry K.W."/>
            <person name="Haridas S."/>
            <person name="Chen C."/>
            <person name="Bauer D."/>
            <person name="Andreopoulos W."/>
            <person name="Pangilinan J."/>
            <person name="LaButti K."/>
            <person name="Riley R."/>
            <person name="Lipzen A."/>
            <person name="Clum A."/>
            <person name="Drula E."/>
            <person name="Henrissat B."/>
            <person name="Kohler A."/>
            <person name="Grigoriev I.V."/>
            <person name="Martin F.M."/>
            <person name="Hacquard S."/>
        </authorList>
    </citation>
    <scope>NUCLEOTIDE SEQUENCE</scope>
    <source>
        <strain evidence="1">MPI-CAGE-CH-0230</strain>
    </source>
</reference>
<gene>
    <name evidence="1" type="ORF">B0I36DRAFT_22576</name>
</gene>
<proteinExistence type="predicted"/>
<keyword evidence="2" id="KW-1185">Reference proteome</keyword>
<dbReference type="RefSeq" id="XP_046019422.1">
    <property type="nucleotide sequence ID" value="XM_046149071.1"/>
</dbReference>